<comment type="caution">
    <text evidence="1">The sequence shown here is derived from an EMBL/GenBank/DDBJ whole genome shotgun (WGS) entry which is preliminary data.</text>
</comment>
<organism evidence="1 2">
    <name type="scientific">Micractinium conductrix</name>
    <dbReference type="NCBI Taxonomy" id="554055"/>
    <lineage>
        <taxon>Eukaryota</taxon>
        <taxon>Viridiplantae</taxon>
        <taxon>Chlorophyta</taxon>
        <taxon>core chlorophytes</taxon>
        <taxon>Trebouxiophyceae</taxon>
        <taxon>Chlorellales</taxon>
        <taxon>Chlorellaceae</taxon>
        <taxon>Chlorella clade</taxon>
        <taxon>Micractinium</taxon>
    </lineage>
</organism>
<gene>
    <name evidence="1" type="ORF">C2E20_5076</name>
</gene>
<dbReference type="Proteomes" id="UP000239649">
    <property type="component" value="Unassembled WGS sequence"/>
</dbReference>
<sequence length="283" mass="31544">MAEALARFPAGLPGILRASNPVAQECFYGNPRYGGFRCPQPEVPCNASGAPLLALDSSNSSCFMHLPQPSRGALGVVHFLRNPWDIVVSAYWYHSQKKAPEGWLNGKWEDFFRLMGKTGVPLQRLADLGLGAVQQHAGQSYAEVLRALPDEQGVQLEFWRSAPAMYAMARQYGILQHHPDAQQVQFEQMMASFEATWRGILQRYYPQVLERVMKGVQECDPGSWDQEKVAVSAHVTSSKHPPEAKDRLLRVLATQPDIRRHLCELTPAVGYPNPEGLCESSTD</sequence>
<protein>
    <submittedName>
        <fullName evidence="1">Sulfotransferase domain</fullName>
    </submittedName>
</protein>
<dbReference type="GO" id="GO:0016740">
    <property type="term" value="F:transferase activity"/>
    <property type="evidence" value="ECO:0007669"/>
    <property type="project" value="UniProtKB-KW"/>
</dbReference>
<reference evidence="1 2" key="1">
    <citation type="journal article" date="2018" name="Plant J.">
        <title>Genome sequences of Chlorella sorokiniana UTEX 1602 and Micractinium conductrix SAG 241.80: implications to maltose excretion by a green alga.</title>
        <authorList>
            <person name="Arriola M.B."/>
            <person name="Velmurugan N."/>
            <person name="Zhang Y."/>
            <person name="Plunkett M.H."/>
            <person name="Hondzo H."/>
            <person name="Barney B.M."/>
        </authorList>
    </citation>
    <scope>NUCLEOTIDE SEQUENCE [LARGE SCALE GENOMIC DNA]</scope>
    <source>
        <strain evidence="1 2">SAG 241.80</strain>
    </source>
</reference>
<dbReference type="Gene3D" id="3.40.50.300">
    <property type="entry name" value="P-loop containing nucleotide triphosphate hydrolases"/>
    <property type="match status" value="1"/>
</dbReference>
<dbReference type="AlphaFoldDB" id="A0A2P6VBQ0"/>
<dbReference type="OrthoDB" id="508697at2759"/>
<name>A0A2P6VBQ0_9CHLO</name>
<dbReference type="InterPro" id="IPR027417">
    <property type="entry name" value="P-loop_NTPase"/>
</dbReference>
<evidence type="ECO:0000313" key="1">
    <source>
        <dbReference type="EMBL" id="PSC71515.1"/>
    </source>
</evidence>
<evidence type="ECO:0000313" key="2">
    <source>
        <dbReference type="Proteomes" id="UP000239649"/>
    </source>
</evidence>
<dbReference type="EMBL" id="LHPF02000014">
    <property type="protein sequence ID" value="PSC71515.1"/>
    <property type="molecule type" value="Genomic_DNA"/>
</dbReference>
<proteinExistence type="predicted"/>
<dbReference type="SUPFAM" id="SSF52540">
    <property type="entry name" value="P-loop containing nucleoside triphosphate hydrolases"/>
    <property type="match status" value="1"/>
</dbReference>
<keyword evidence="2" id="KW-1185">Reference proteome</keyword>
<accession>A0A2P6VBQ0</accession>